<reference evidence="2 3" key="2">
    <citation type="submission" date="2018-03" db="EMBL/GenBank/DDBJ databases">
        <title>The ancient ancestry and fast evolution of plastids.</title>
        <authorList>
            <person name="Moore K.R."/>
            <person name="Magnabosco C."/>
            <person name="Momper L."/>
            <person name="Gold D.A."/>
            <person name="Bosak T."/>
            <person name="Fournier G.P."/>
        </authorList>
    </citation>
    <scope>NUCLEOTIDE SEQUENCE [LARGE SCALE GENOMIC DNA]</scope>
    <source>
        <strain evidence="2 3">ULC18</strain>
    </source>
</reference>
<comment type="caution">
    <text evidence="2">The sequence shown here is derived from an EMBL/GenBank/DDBJ whole genome shotgun (WGS) entry which is preliminary data.</text>
</comment>
<feature type="transmembrane region" description="Helical" evidence="1">
    <location>
        <begin position="12"/>
        <end position="38"/>
    </location>
</feature>
<name>A0A2T1EAC2_9CYAN</name>
<dbReference type="InterPro" id="IPR012902">
    <property type="entry name" value="N_methyl_site"/>
</dbReference>
<proteinExistence type="predicted"/>
<dbReference type="Gene3D" id="3.30.700.10">
    <property type="entry name" value="Glycoprotein, Type 4 Pilin"/>
    <property type="match status" value="1"/>
</dbReference>
<dbReference type="Proteomes" id="UP000239576">
    <property type="component" value="Unassembled WGS sequence"/>
</dbReference>
<keyword evidence="3" id="KW-1185">Reference proteome</keyword>
<protein>
    <submittedName>
        <fullName evidence="2">Prepilin-type cleavage/methylation domain-containing protein</fullName>
    </submittedName>
</protein>
<gene>
    <name evidence="2" type="ORF">C7B82_10785</name>
</gene>
<keyword evidence="1" id="KW-0472">Membrane</keyword>
<dbReference type="InterPro" id="IPR045584">
    <property type="entry name" value="Pilin-like"/>
</dbReference>
<evidence type="ECO:0000313" key="2">
    <source>
        <dbReference type="EMBL" id="PSB29653.1"/>
    </source>
</evidence>
<dbReference type="AlphaFoldDB" id="A0A2T1EAC2"/>
<keyword evidence="1" id="KW-0812">Transmembrane</keyword>
<dbReference type="OrthoDB" id="468456at2"/>
<evidence type="ECO:0000256" key="1">
    <source>
        <dbReference type="SAM" id="Phobius"/>
    </source>
</evidence>
<keyword evidence="1" id="KW-1133">Transmembrane helix</keyword>
<sequence length="177" mass="19510">MSHWYAVKRLHTAGFTLLETLIIVAIMGILFALMVPGWTSFTTAQRLNGGQEQVLLVMQDAQSRAKQSRVIWQASFQNPDGVVQWAIHPAGTTPATSLWSSLDAAIQMDAETTLQQSGLVRRVQFDHEGHVNGQLGRLTLSGKIGGKLKRCVIVSTLLGVIRTGRERTAMQDGKYCY</sequence>
<dbReference type="PROSITE" id="PS00409">
    <property type="entry name" value="PROKAR_NTER_METHYL"/>
    <property type="match status" value="1"/>
</dbReference>
<dbReference type="EMBL" id="PVWK01000060">
    <property type="protein sequence ID" value="PSB29653.1"/>
    <property type="molecule type" value="Genomic_DNA"/>
</dbReference>
<accession>A0A2T1EAC2</accession>
<evidence type="ECO:0000313" key="3">
    <source>
        <dbReference type="Proteomes" id="UP000239576"/>
    </source>
</evidence>
<reference evidence="3" key="1">
    <citation type="submission" date="2018-02" db="EMBL/GenBank/DDBJ databases">
        <authorList>
            <person name="Moore K."/>
            <person name="Momper L."/>
        </authorList>
    </citation>
    <scope>NUCLEOTIDE SEQUENCE [LARGE SCALE GENOMIC DNA]</scope>
    <source>
        <strain evidence="3">ULC18</strain>
    </source>
</reference>
<dbReference type="SUPFAM" id="SSF54523">
    <property type="entry name" value="Pili subunits"/>
    <property type="match status" value="1"/>
</dbReference>
<organism evidence="2 3">
    <name type="scientific">Stenomitos frigidus ULC18</name>
    <dbReference type="NCBI Taxonomy" id="2107698"/>
    <lineage>
        <taxon>Bacteria</taxon>
        <taxon>Bacillati</taxon>
        <taxon>Cyanobacteriota</taxon>
        <taxon>Cyanophyceae</taxon>
        <taxon>Leptolyngbyales</taxon>
        <taxon>Leptolyngbyaceae</taxon>
        <taxon>Stenomitos</taxon>
    </lineage>
</organism>